<organism evidence="2 3">
    <name type="scientific">Rhizophagus irregularis</name>
    <dbReference type="NCBI Taxonomy" id="588596"/>
    <lineage>
        <taxon>Eukaryota</taxon>
        <taxon>Fungi</taxon>
        <taxon>Fungi incertae sedis</taxon>
        <taxon>Mucoromycota</taxon>
        <taxon>Glomeromycotina</taxon>
        <taxon>Glomeromycetes</taxon>
        <taxon>Glomerales</taxon>
        <taxon>Glomeraceae</taxon>
        <taxon>Rhizophagus</taxon>
    </lineage>
</organism>
<protein>
    <submittedName>
        <fullName evidence="2">Uncharacterized protein</fullName>
    </submittedName>
</protein>
<evidence type="ECO:0000313" key="2">
    <source>
        <dbReference type="EMBL" id="CAB5378675.1"/>
    </source>
</evidence>
<dbReference type="AlphaFoldDB" id="A0A916ED92"/>
<dbReference type="Proteomes" id="UP000684084">
    <property type="component" value="Unassembled WGS sequence"/>
</dbReference>
<dbReference type="EMBL" id="CAGKOT010000039">
    <property type="protein sequence ID" value="CAB5378675.1"/>
    <property type="molecule type" value="Genomic_DNA"/>
</dbReference>
<evidence type="ECO:0000256" key="1">
    <source>
        <dbReference type="SAM" id="MobiDB-lite"/>
    </source>
</evidence>
<feature type="region of interest" description="Disordered" evidence="1">
    <location>
        <begin position="28"/>
        <end position="52"/>
    </location>
</feature>
<evidence type="ECO:0000313" key="3">
    <source>
        <dbReference type="Proteomes" id="UP000684084"/>
    </source>
</evidence>
<comment type="caution">
    <text evidence="2">The sequence shown here is derived from an EMBL/GenBank/DDBJ whole genome shotgun (WGS) entry which is preliminary data.</text>
</comment>
<gene>
    <name evidence="2" type="ORF">CHRIB12_LOCUS16300</name>
</gene>
<reference evidence="2" key="1">
    <citation type="submission" date="2020-05" db="EMBL/GenBank/DDBJ databases">
        <authorList>
            <person name="Rincon C."/>
            <person name="Sanders R I."/>
            <person name="Robbins C."/>
            <person name="Chaturvedi A."/>
        </authorList>
    </citation>
    <scope>NUCLEOTIDE SEQUENCE</scope>
    <source>
        <strain evidence="2">CHB12</strain>
    </source>
</reference>
<feature type="compositionally biased region" description="Basic residues" evidence="1">
    <location>
        <begin position="34"/>
        <end position="44"/>
    </location>
</feature>
<accession>A0A916ED92</accession>
<dbReference type="OrthoDB" id="10408432at2759"/>
<name>A0A916ED92_9GLOM</name>
<sequence>MNTYFIEFAKNRRVYFITSKVKNQFNYEPQSSLRGKRRKRRNRRIPSGNKRTSVPVKCSLFLYYCLKYPGIYFHPG</sequence>
<proteinExistence type="predicted"/>